<evidence type="ECO:0008006" key="3">
    <source>
        <dbReference type="Google" id="ProtNLM"/>
    </source>
</evidence>
<reference evidence="2" key="1">
    <citation type="journal article" date="2012" name="Proc. Natl. Acad. Sci. U.S.A.">
        <title>Genome sequence of the button mushroom Agaricus bisporus reveals mechanisms governing adaptation to a humic-rich ecological niche.</title>
        <authorList>
            <person name="Morin E."/>
            <person name="Kohler A."/>
            <person name="Baker A.R."/>
            <person name="Foulongne-Oriol M."/>
            <person name="Lombard V."/>
            <person name="Nagy L.G."/>
            <person name="Ohm R.A."/>
            <person name="Patyshakuliyeva A."/>
            <person name="Brun A."/>
            <person name="Aerts A.L."/>
            <person name="Bailey A.M."/>
            <person name="Billette C."/>
            <person name="Coutinho P.M."/>
            <person name="Deakin G."/>
            <person name="Doddapaneni H."/>
            <person name="Floudas D."/>
            <person name="Grimwood J."/>
            <person name="Hilden K."/>
            <person name="Kuees U."/>
            <person name="LaButti K.M."/>
            <person name="Lapidus A."/>
            <person name="Lindquist E.A."/>
            <person name="Lucas S.M."/>
            <person name="Murat C."/>
            <person name="Riley R.W."/>
            <person name="Salamov A.A."/>
            <person name="Schmutz J."/>
            <person name="Subramanian V."/>
            <person name="Woesten H.A.B."/>
            <person name="Xu J."/>
            <person name="Eastwood D.C."/>
            <person name="Foster G.D."/>
            <person name="Sonnenberg A.S."/>
            <person name="Cullen D."/>
            <person name="de Vries R.P."/>
            <person name="Lundell T."/>
            <person name="Hibbett D.S."/>
            <person name="Henrissat B."/>
            <person name="Burton K.S."/>
            <person name="Kerrigan R.W."/>
            <person name="Challen M.P."/>
            <person name="Grigoriev I.V."/>
            <person name="Martin F."/>
        </authorList>
    </citation>
    <scope>NUCLEOTIDE SEQUENCE [LARGE SCALE GENOMIC DNA]</scope>
    <source>
        <strain evidence="2">JB137-S8 / ATCC MYA-4627 / FGSC 10392</strain>
    </source>
</reference>
<gene>
    <name evidence="1" type="ORF">AGABI1DRAFT_43811</name>
</gene>
<dbReference type="PANTHER" id="PTHR33096">
    <property type="entry name" value="CXC2 DOMAIN-CONTAINING PROTEIN"/>
    <property type="match status" value="1"/>
</dbReference>
<feature type="non-terminal residue" evidence="1">
    <location>
        <position position="1"/>
    </location>
</feature>
<dbReference type="RefSeq" id="XP_007332094.1">
    <property type="nucleotide sequence ID" value="XM_007332032.1"/>
</dbReference>
<dbReference type="InParanoid" id="K5WPD7"/>
<keyword evidence="2" id="KW-1185">Reference proteome</keyword>
<dbReference type="OrthoDB" id="3246730at2759"/>
<dbReference type="GeneID" id="18829513"/>
<accession>K5WPD7</accession>
<dbReference type="HOGENOM" id="CLU_013084_2_1_1"/>
<dbReference type="PANTHER" id="PTHR33096:SF1">
    <property type="entry name" value="CXC1-LIKE CYSTEINE CLUSTER ASSOCIATED WITH KDZ TRANSPOSASES DOMAIN-CONTAINING PROTEIN"/>
    <property type="match status" value="1"/>
</dbReference>
<dbReference type="KEGG" id="abp:AGABI1DRAFT43811"/>
<name>K5WPD7_AGABU</name>
<dbReference type="Pfam" id="PF18758">
    <property type="entry name" value="KDZ"/>
    <property type="match status" value="1"/>
</dbReference>
<dbReference type="eggNOG" id="ENOG502SKEZ">
    <property type="taxonomic scope" value="Eukaryota"/>
</dbReference>
<protein>
    <recommendedName>
        <fullName evidence="3">CxC1-like cysteine cluster associated with KDZ transposases domain-containing protein</fullName>
    </recommendedName>
</protein>
<dbReference type="AlphaFoldDB" id="K5WPD7"/>
<dbReference type="OMA" id="MHAREQH"/>
<organism evidence="1 2">
    <name type="scientific">Agaricus bisporus var. burnettii (strain JB137-S8 / ATCC MYA-4627 / FGSC 10392)</name>
    <name type="common">White button mushroom</name>
    <dbReference type="NCBI Taxonomy" id="597362"/>
    <lineage>
        <taxon>Eukaryota</taxon>
        <taxon>Fungi</taxon>
        <taxon>Dikarya</taxon>
        <taxon>Basidiomycota</taxon>
        <taxon>Agaricomycotina</taxon>
        <taxon>Agaricomycetes</taxon>
        <taxon>Agaricomycetidae</taxon>
        <taxon>Agaricales</taxon>
        <taxon>Agaricineae</taxon>
        <taxon>Agaricaceae</taxon>
        <taxon>Agaricus</taxon>
    </lineage>
</organism>
<dbReference type="InterPro" id="IPR040521">
    <property type="entry name" value="KDZ"/>
</dbReference>
<dbReference type="EMBL" id="JH971397">
    <property type="protein sequence ID" value="EKM77186.1"/>
    <property type="molecule type" value="Genomic_DNA"/>
</dbReference>
<proteinExistence type="predicted"/>
<evidence type="ECO:0000313" key="2">
    <source>
        <dbReference type="Proteomes" id="UP000008493"/>
    </source>
</evidence>
<sequence length="773" mass="88379">DGPEGIPAALARRGLIPCAPFRPSLAVTTRLLEFYRNIHLSCPHMSIQAFVRGLCNFHRLHFRPYFSVQFSICYDLYLEIRASIASSINACLGRDTSNWRLKNACPACTYRLDGEDALIHNMLVTMDGNDSLKRVIRKDTYIDPADATGQATTIVKETLDTRKVIGDYYLARETVDRWAKDRVMDAIREGSIDADNPCAARWTNMANEVTARMWGIFDETGIFLALCRHGFVLVVADMVQSGELAKYPLAVVESLLGAFGPGIGVGYDIGCRFGTTLARSELGEQVRDMQLKTLVGAFHGHAHNRLCQLTNLTTYIEGIGLEDLEGCERFFSKSNAMAASVRYASPFHRRQRIAEYMRYTDVMETSESLSEFLVNNYKQALQILSGEQDLLDAMRTAGVGPEDFNRWLKEEKDYLTHLSHEPEAEALHIDYYQGLVKLKSYEADIARQQLDFVAYQPQNVTATTQGKRPRQGPKRGQQLMHAREQHSAMLGKVHDLERTLDIEKRWEPGSVEWERAATLFTHRHYQRCLDELESLIVSRLLELGKMNMAQTGGNALRQRSQAIRNALDRYNAAAREMKPPRDKLTWEQVVSYGFLADFTLLRDCRENVTERPWAQPHNRSLMDRYFKTLRAHEEIRRLNIEIRRVITYLQDEDKFLHAKESEISTSVPLLAHQIRRLQLDTMIFRDVHLRRFHKLALVPGFSGNIDPGVSIDRSRHIDSGDSRVSQMSLNSEEEELVDAQDILEEEEELHLEEVDKRLQVLSNLMQYEGSVST</sequence>
<evidence type="ECO:0000313" key="1">
    <source>
        <dbReference type="EMBL" id="EKM77186.1"/>
    </source>
</evidence>
<dbReference type="Proteomes" id="UP000008493">
    <property type="component" value="Unassembled WGS sequence"/>
</dbReference>